<dbReference type="EMBL" id="CP031229">
    <property type="protein sequence ID" value="AXH95824.1"/>
    <property type="molecule type" value="Genomic_DNA"/>
</dbReference>
<name>A0A345NLB6_9MICO</name>
<reference evidence="3 4" key="1">
    <citation type="submission" date="2018-07" db="EMBL/GenBank/DDBJ databases">
        <title>Complete genome sequencing of Ornithinimicrobium sp. AMA3305.</title>
        <authorList>
            <person name="Bae J.-W."/>
        </authorList>
    </citation>
    <scope>NUCLEOTIDE SEQUENCE [LARGE SCALE GENOMIC DNA]</scope>
    <source>
        <strain evidence="3 4">AMA3305</strain>
    </source>
</reference>
<dbReference type="PANTHER" id="PTHR42834:SF1">
    <property type="entry name" value="ENDONUCLEASE_EXONUCLEASE_PHOSPHATASE FAMILY PROTEIN (AFU_ORTHOLOGUE AFUA_3G09210)"/>
    <property type="match status" value="1"/>
</dbReference>
<dbReference type="KEGG" id="orn:DV701_06495"/>
<dbReference type="InterPro" id="IPR036691">
    <property type="entry name" value="Endo/exonu/phosph_ase_sf"/>
</dbReference>
<dbReference type="Pfam" id="PF03372">
    <property type="entry name" value="Exo_endo_phos"/>
    <property type="match status" value="1"/>
</dbReference>
<protein>
    <recommendedName>
        <fullName evidence="2">Endonuclease/exonuclease/phosphatase domain-containing protein</fullName>
    </recommendedName>
</protein>
<keyword evidence="4" id="KW-1185">Reference proteome</keyword>
<keyword evidence="1" id="KW-0732">Signal</keyword>
<dbReference type="AlphaFoldDB" id="A0A345NLB6"/>
<dbReference type="Pfam" id="PF04122">
    <property type="entry name" value="CW_binding_2"/>
    <property type="match status" value="3"/>
</dbReference>
<dbReference type="CDD" id="cd10283">
    <property type="entry name" value="MnuA_DNase1-like"/>
    <property type="match status" value="1"/>
</dbReference>
<feature type="chain" id="PRO_5016756616" description="Endonuclease/exonuclease/phosphatase domain-containing protein" evidence="1">
    <location>
        <begin position="20"/>
        <end position="1225"/>
    </location>
</feature>
<dbReference type="InterPro" id="IPR005135">
    <property type="entry name" value="Endo/exonuclease/phosphatase"/>
</dbReference>
<dbReference type="Proteomes" id="UP000253790">
    <property type="component" value="Chromosome"/>
</dbReference>
<evidence type="ECO:0000313" key="3">
    <source>
        <dbReference type="EMBL" id="AXH95824.1"/>
    </source>
</evidence>
<evidence type="ECO:0000256" key="1">
    <source>
        <dbReference type="SAM" id="SignalP"/>
    </source>
</evidence>
<feature type="signal peptide" evidence="1">
    <location>
        <begin position="1"/>
        <end position="19"/>
    </location>
</feature>
<evidence type="ECO:0000259" key="2">
    <source>
        <dbReference type="Pfam" id="PF03372"/>
    </source>
</evidence>
<gene>
    <name evidence="3" type="ORF">DV701_06495</name>
</gene>
<dbReference type="NCBIfam" id="NF033681">
    <property type="entry name" value="ExeM_NucH_DNase"/>
    <property type="match status" value="1"/>
</dbReference>
<dbReference type="OrthoDB" id="1016457at2"/>
<proteinExistence type="predicted"/>
<dbReference type="Gene3D" id="3.60.10.10">
    <property type="entry name" value="Endonuclease/exonuclease/phosphatase"/>
    <property type="match status" value="1"/>
</dbReference>
<dbReference type="Gene3D" id="3.40.50.12090">
    <property type="match status" value="1"/>
</dbReference>
<organism evidence="3 4">
    <name type="scientific">Ornithinimicrobium avium</name>
    <dbReference type="NCBI Taxonomy" id="2283195"/>
    <lineage>
        <taxon>Bacteria</taxon>
        <taxon>Bacillati</taxon>
        <taxon>Actinomycetota</taxon>
        <taxon>Actinomycetes</taxon>
        <taxon>Micrococcales</taxon>
        <taxon>Ornithinimicrobiaceae</taxon>
        <taxon>Ornithinimicrobium</taxon>
    </lineage>
</organism>
<dbReference type="PANTHER" id="PTHR42834">
    <property type="entry name" value="ENDONUCLEASE/EXONUCLEASE/PHOSPHATASE FAMILY PROTEIN (AFU_ORTHOLOGUE AFUA_3G09210)"/>
    <property type="match status" value="1"/>
</dbReference>
<dbReference type="CDD" id="cd04486">
    <property type="entry name" value="YhcR_OBF_like"/>
    <property type="match status" value="1"/>
</dbReference>
<dbReference type="InterPro" id="IPR047971">
    <property type="entry name" value="ExeM-like"/>
</dbReference>
<dbReference type="SUPFAM" id="SSF56219">
    <property type="entry name" value="DNase I-like"/>
    <property type="match status" value="1"/>
</dbReference>
<accession>A0A345NLB6</accession>
<evidence type="ECO:0000313" key="4">
    <source>
        <dbReference type="Proteomes" id="UP000253790"/>
    </source>
</evidence>
<dbReference type="GO" id="GO:0003824">
    <property type="term" value="F:catalytic activity"/>
    <property type="evidence" value="ECO:0007669"/>
    <property type="project" value="InterPro"/>
</dbReference>
<dbReference type="InterPro" id="IPR007253">
    <property type="entry name" value="Cell_wall-bd_2"/>
</dbReference>
<sequence>MAGAVALLASVLTPIAATAADGDVFISEIHYDNASTDVGEAIEVQAPVGSDLTGWSVVLYNGDNGAVYDTDALTGTVPDAGVVVVNYPENGIQNGAPDGIALVDAAGGVVEFLSYEGTMTALGGPADGRTSTDIGVQEGSSTPVGHSLQKIDGVWTGPATSSFGMINGGGGGADPGPVSAFISEIHYDNASTDVGEAIEVQAPVGSDLTGWSVVLYNGDNGAVYDTDALTGTVPDAGVVVVNYPENGIQNGAPDGIALVDAAGNVVEFLSYEGTMTALGGPADGRTSTDIGVQEGSSTPVGHSLQKIAGVWTGPIAATFGIRNSEGGGEDPGDPGAQVCDVTDLTLVGAVQGSGASTPMPGASVTVRGTVVGYFPDFKGFFLQDDGDTDPATSDGIFVFTDGPADVSVGDEVAVTGTAKEAFTVTQLADPSYEVCASETQLPEPTEVTMPLVDHEPYESMYITFPQDLAIQEYYGYGRYGEIVLGLGDDMLRQYQPTAVYEPGSAEAAALAEYNAANRITLDDGLSGQNPAFLRHPNGEAFTLDNRFRGGDLVTDATGVLDYRFNLWRIQPTEGATYTAANPRPAVPEVGGTTTVGSFNVLNYFTTLTSQDPNARGADTPEEFARQQAKIVAAINAMDADVVGLIEIENNGDVAVSALVEALNAAAGEDRWDYVPTGKIGTDAITTAFIYQPELVEPVGDFAILDSTVDARFLDDKNRPALAQTFADLENDGQVTVVVNHLKSKGSACDDVGDPQDPDGQGNCNLTRTNAADALGDWANGDPTETGTDDVLIIGDLNSYDKEDPIDALKADGFSDLLLEHVGEFAYSYVFDGMLGYLDYAMASASLDDKVTGAQAWHINADEPSVLDYDMSFKPPAQDVLWAPDAYRSSDHDPVLVGLELGVVAPPSVEVDRWGGDDRYGTAAKVAEQFGEVNTVYVASGLAAADALVGASPAANGLLPEGMAGMASAPDGSAAPVLLTRTDRLPAATASLLEAISPADIVLLGGTSAVNASVETELQQYGDVVRVPGQDRYDTAAMLADLFDPAGQDVVFLAAGNQGAFADALTGSAAAGSLGSPVLLTRTDRLPAATADALVEMDPSRVVVLGGESAVTDAVLDQVRAAVDSDIERIFGDDRYQTAIAVSTRFVESSDVVLVASGRKFPDALTGAAYAGAVDAPVLLTRPDELPAGLLAELDRLAPSRVVVLGGTTAVSSEVQQALEDWAAQP</sequence>
<feature type="domain" description="Endonuclease/exonuclease/phosphatase" evidence="2">
    <location>
        <begin position="597"/>
        <end position="891"/>
    </location>
</feature>